<dbReference type="Proteomes" id="UP001055072">
    <property type="component" value="Unassembled WGS sequence"/>
</dbReference>
<accession>A0ACB8U814</accession>
<organism evidence="1 2">
    <name type="scientific">Irpex rosettiformis</name>
    <dbReference type="NCBI Taxonomy" id="378272"/>
    <lineage>
        <taxon>Eukaryota</taxon>
        <taxon>Fungi</taxon>
        <taxon>Dikarya</taxon>
        <taxon>Basidiomycota</taxon>
        <taxon>Agaricomycotina</taxon>
        <taxon>Agaricomycetes</taxon>
        <taxon>Polyporales</taxon>
        <taxon>Irpicaceae</taxon>
        <taxon>Irpex</taxon>
    </lineage>
</organism>
<dbReference type="EMBL" id="MU274908">
    <property type="protein sequence ID" value="KAI0090376.1"/>
    <property type="molecule type" value="Genomic_DNA"/>
</dbReference>
<protein>
    <submittedName>
        <fullName evidence="1">Deacetylase LmbE-like domain-containing protein</fullName>
    </submittedName>
</protein>
<name>A0ACB8U814_9APHY</name>
<evidence type="ECO:0000313" key="2">
    <source>
        <dbReference type="Proteomes" id="UP001055072"/>
    </source>
</evidence>
<reference evidence="1" key="1">
    <citation type="journal article" date="2021" name="Environ. Microbiol.">
        <title>Gene family expansions and transcriptome signatures uncover fungal adaptations to wood decay.</title>
        <authorList>
            <person name="Hage H."/>
            <person name="Miyauchi S."/>
            <person name="Viragh M."/>
            <person name="Drula E."/>
            <person name="Min B."/>
            <person name="Chaduli D."/>
            <person name="Navarro D."/>
            <person name="Favel A."/>
            <person name="Norest M."/>
            <person name="Lesage-Meessen L."/>
            <person name="Balint B."/>
            <person name="Merenyi Z."/>
            <person name="de Eugenio L."/>
            <person name="Morin E."/>
            <person name="Martinez A.T."/>
            <person name="Baldrian P."/>
            <person name="Stursova M."/>
            <person name="Martinez M.J."/>
            <person name="Novotny C."/>
            <person name="Magnuson J.K."/>
            <person name="Spatafora J.W."/>
            <person name="Maurice S."/>
            <person name="Pangilinan J."/>
            <person name="Andreopoulos W."/>
            <person name="LaButti K."/>
            <person name="Hundley H."/>
            <person name="Na H."/>
            <person name="Kuo A."/>
            <person name="Barry K."/>
            <person name="Lipzen A."/>
            <person name="Henrissat B."/>
            <person name="Riley R."/>
            <person name="Ahrendt S."/>
            <person name="Nagy L.G."/>
            <person name="Grigoriev I.V."/>
            <person name="Martin F."/>
            <person name="Rosso M.N."/>
        </authorList>
    </citation>
    <scope>NUCLEOTIDE SEQUENCE</scope>
    <source>
        <strain evidence="1">CBS 384.51</strain>
    </source>
</reference>
<comment type="caution">
    <text evidence="1">The sequence shown here is derived from an EMBL/GenBank/DDBJ whole genome shotgun (WGS) entry which is preliminary data.</text>
</comment>
<proteinExistence type="predicted"/>
<sequence>MAALAHIAWFFVLVAFLVRALQGPVQSNFTAFQDINATETNILLLTAHPDDECMFFAPTLLGLRSLVQRSQKIGQFTGMPNLHSLCLSVGDADGLGNVRREELSRSLDVLGITEDRRQVVDRPDLQDDITSYWDKDVILQVVEPYIIQHNITLILTFDLHGISNHPNHKSLPHGALHLLSTFQQRHSVPPPRLFTLISHSIVDKYVGTLAPLLAKLDLLLGGAIQRYGLGPEPSPGLPVFVSGTREYFEALRAMLQHKSQLVWFRWLYVSFSRYMWVNEWMELLPQPEEV</sequence>
<evidence type="ECO:0000313" key="1">
    <source>
        <dbReference type="EMBL" id="KAI0090376.1"/>
    </source>
</evidence>
<keyword evidence="2" id="KW-1185">Reference proteome</keyword>
<gene>
    <name evidence="1" type="ORF">BDY19DRAFT_888316</name>
</gene>